<evidence type="ECO:0000259" key="4">
    <source>
        <dbReference type="SMART" id="SM00418"/>
    </source>
</evidence>
<dbReference type="InParanoid" id="A0A545AS99"/>
<organism evidence="5 6">
    <name type="scientific">Cryptosporangium phraense</name>
    <dbReference type="NCBI Taxonomy" id="2593070"/>
    <lineage>
        <taxon>Bacteria</taxon>
        <taxon>Bacillati</taxon>
        <taxon>Actinomycetota</taxon>
        <taxon>Actinomycetes</taxon>
        <taxon>Cryptosporangiales</taxon>
        <taxon>Cryptosporangiaceae</taxon>
        <taxon>Cryptosporangium</taxon>
    </lineage>
</organism>
<dbReference type="Pfam" id="PF12840">
    <property type="entry name" value="HTH_20"/>
    <property type="match status" value="1"/>
</dbReference>
<dbReference type="InterPro" id="IPR001845">
    <property type="entry name" value="HTH_ArsR_DNA-bd_dom"/>
</dbReference>
<feature type="domain" description="HTH arsR-type" evidence="4">
    <location>
        <begin position="11"/>
        <end position="136"/>
    </location>
</feature>
<dbReference type="GO" id="GO:0003700">
    <property type="term" value="F:DNA-binding transcription factor activity"/>
    <property type="evidence" value="ECO:0007669"/>
    <property type="project" value="InterPro"/>
</dbReference>
<reference evidence="5 6" key="1">
    <citation type="submission" date="2019-07" db="EMBL/GenBank/DDBJ databases">
        <title>Cryptosporangium phraense sp. nov., isolated from plant litter.</title>
        <authorList>
            <person name="Suriyachadkun C."/>
        </authorList>
    </citation>
    <scope>NUCLEOTIDE SEQUENCE [LARGE SCALE GENOMIC DNA]</scope>
    <source>
        <strain evidence="5 6">A-T 5661</strain>
    </source>
</reference>
<accession>A0A545AS99</accession>
<evidence type="ECO:0000256" key="3">
    <source>
        <dbReference type="ARBA" id="ARBA00023163"/>
    </source>
</evidence>
<dbReference type="InterPro" id="IPR051081">
    <property type="entry name" value="HTH_MetalResp_TranReg"/>
</dbReference>
<evidence type="ECO:0000313" key="5">
    <source>
        <dbReference type="EMBL" id="TQS44208.1"/>
    </source>
</evidence>
<dbReference type="Proteomes" id="UP000317982">
    <property type="component" value="Unassembled WGS sequence"/>
</dbReference>
<dbReference type="GO" id="GO:0003677">
    <property type="term" value="F:DNA binding"/>
    <property type="evidence" value="ECO:0007669"/>
    <property type="project" value="UniProtKB-KW"/>
</dbReference>
<dbReference type="EMBL" id="VIRS01000009">
    <property type="protein sequence ID" value="TQS44208.1"/>
    <property type="molecule type" value="Genomic_DNA"/>
</dbReference>
<protein>
    <submittedName>
        <fullName evidence="5">Winged helix-turn-helix transcriptional regulator</fullName>
    </submittedName>
</protein>
<proteinExistence type="predicted"/>
<keyword evidence="2" id="KW-0238">DNA-binding</keyword>
<dbReference type="InterPro" id="IPR036390">
    <property type="entry name" value="WH_DNA-bd_sf"/>
</dbReference>
<dbReference type="OrthoDB" id="7945987at2"/>
<keyword evidence="3" id="KW-0804">Transcription</keyword>
<keyword evidence="1" id="KW-0805">Transcription regulation</keyword>
<dbReference type="RefSeq" id="WP_142705202.1">
    <property type="nucleotide sequence ID" value="NZ_VIRS01000009.1"/>
</dbReference>
<evidence type="ECO:0000256" key="1">
    <source>
        <dbReference type="ARBA" id="ARBA00023015"/>
    </source>
</evidence>
<dbReference type="PANTHER" id="PTHR33154:SF33">
    <property type="entry name" value="TRANSCRIPTIONAL REPRESSOR SDPR"/>
    <property type="match status" value="1"/>
</dbReference>
<dbReference type="CDD" id="cd00090">
    <property type="entry name" value="HTH_ARSR"/>
    <property type="match status" value="1"/>
</dbReference>
<keyword evidence="6" id="KW-1185">Reference proteome</keyword>
<dbReference type="SUPFAM" id="SSF46785">
    <property type="entry name" value="Winged helix' DNA-binding domain"/>
    <property type="match status" value="1"/>
</dbReference>
<evidence type="ECO:0000256" key="2">
    <source>
        <dbReference type="ARBA" id="ARBA00023125"/>
    </source>
</evidence>
<dbReference type="InterPro" id="IPR011991">
    <property type="entry name" value="ArsR-like_HTH"/>
</dbReference>
<evidence type="ECO:0000313" key="6">
    <source>
        <dbReference type="Proteomes" id="UP000317982"/>
    </source>
</evidence>
<dbReference type="PANTHER" id="PTHR33154">
    <property type="entry name" value="TRANSCRIPTIONAL REGULATOR, ARSR FAMILY"/>
    <property type="match status" value="1"/>
</dbReference>
<gene>
    <name evidence="5" type="ORF">FL583_14775</name>
</gene>
<dbReference type="SMART" id="SM00418">
    <property type="entry name" value="HTH_ARSR"/>
    <property type="match status" value="1"/>
</dbReference>
<dbReference type="InterPro" id="IPR036388">
    <property type="entry name" value="WH-like_DNA-bd_sf"/>
</dbReference>
<dbReference type="Gene3D" id="1.10.10.10">
    <property type="entry name" value="Winged helix-like DNA-binding domain superfamily/Winged helix DNA-binding domain"/>
    <property type="match status" value="1"/>
</dbReference>
<comment type="caution">
    <text evidence="5">The sequence shown here is derived from an EMBL/GenBank/DDBJ whole genome shotgun (WGS) entry which is preliminary data.</text>
</comment>
<sequence>MDEHLEISDAAQYRALGHPLRHRLLFALGQQPATISQLAKGLDQRKGNIAHHLGVLEAAGLVRIVETRQVRGGTEHYYQRSARRISFDRPDATPVIARAVADELVSAERIGGRMRTLRLTADQAGALAAAIEKLIDGLEDAGDSAERYGVFASVWKP</sequence>
<name>A0A545AS99_9ACTN</name>
<dbReference type="AlphaFoldDB" id="A0A545AS99"/>